<sequence length="290" mass="33574">MHDSRTEFPKAHVHISNPTAVSYTRDSFGHRRIVNFDDKVRKTAQNYENYRNWSGDQGIQFRTHQSMEEEEDGDSGVYSPPLWKNVPPKSPPNQPLLHHNRVQDIARGQWELKEMIKNLPESSYELSLKDLVEQTMPKTQDQYQDQEERFDKLIRRNHDDQVLDQRVKVKRQESREKEKRAKMIRNGSVDNKGLFLKMVFPISFSSKKEKLPNNASSKVSPKPEASSKRVHEWWKKRFTVSSNSDGSKKSNPNGSTGSSSSGGSYSNRRRNGFLSSRWSCFHSSESKSAE</sequence>
<keyword evidence="3" id="KW-1185">Reference proteome</keyword>
<feature type="region of interest" description="Disordered" evidence="1">
    <location>
        <begin position="66"/>
        <end position="97"/>
    </location>
</feature>
<reference evidence="3" key="1">
    <citation type="submission" date="2024-07" db="EMBL/GenBank/DDBJ databases">
        <title>Two chromosome-level genome assemblies of Korean endemic species Abeliophyllum distichum and Forsythia ovata (Oleaceae).</title>
        <authorList>
            <person name="Jang H."/>
        </authorList>
    </citation>
    <scope>NUCLEOTIDE SEQUENCE [LARGE SCALE GENOMIC DNA]</scope>
</reference>
<protein>
    <submittedName>
        <fullName evidence="2">Uncharacterized protein</fullName>
    </submittedName>
</protein>
<dbReference type="PANTHER" id="PTHR34193">
    <property type="entry name" value="OS11G0199801 PROTEIN"/>
    <property type="match status" value="1"/>
</dbReference>
<organism evidence="2 3">
    <name type="scientific">Abeliophyllum distichum</name>
    <dbReference type="NCBI Taxonomy" id="126358"/>
    <lineage>
        <taxon>Eukaryota</taxon>
        <taxon>Viridiplantae</taxon>
        <taxon>Streptophyta</taxon>
        <taxon>Embryophyta</taxon>
        <taxon>Tracheophyta</taxon>
        <taxon>Spermatophyta</taxon>
        <taxon>Magnoliopsida</taxon>
        <taxon>eudicotyledons</taxon>
        <taxon>Gunneridae</taxon>
        <taxon>Pentapetalae</taxon>
        <taxon>asterids</taxon>
        <taxon>lamiids</taxon>
        <taxon>Lamiales</taxon>
        <taxon>Oleaceae</taxon>
        <taxon>Forsythieae</taxon>
        <taxon>Abeliophyllum</taxon>
    </lineage>
</organism>
<dbReference type="Proteomes" id="UP001604336">
    <property type="component" value="Unassembled WGS sequence"/>
</dbReference>
<accession>A0ABD1S9L7</accession>
<evidence type="ECO:0000313" key="2">
    <source>
        <dbReference type="EMBL" id="KAL2497161.1"/>
    </source>
</evidence>
<proteinExistence type="predicted"/>
<comment type="caution">
    <text evidence="2">The sequence shown here is derived from an EMBL/GenBank/DDBJ whole genome shotgun (WGS) entry which is preliminary data.</text>
</comment>
<dbReference type="EMBL" id="JBFOLK010000007">
    <property type="protein sequence ID" value="KAL2497161.1"/>
    <property type="molecule type" value="Genomic_DNA"/>
</dbReference>
<dbReference type="AlphaFoldDB" id="A0ABD1S9L7"/>
<dbReference type="PANTHER" id="PTHR34193:SF1">
    <property type="entry name" value="EXPRESSED PROTEIN"/>
    <property type="match status" value="1"/>
</dbReference>
<evidence type="ECO:0000313" key="3">
    <source>
        <dbReference type="Proteomes" id="UP001604336"/>
    </source>
</evidence>
<feature type="region of interest" description="Disordered" evidence="1">
    <location>
        <begin position="209"/>
        <end position="268"/>
    </location>
</feature>
<name>A0ABD1S9L7_9LAMI</name>
<evidence type="ECO:0000256" key="1">
    <source>
        <dbReference type="SAM" id="MobiDB-lite"/>
    </source>
</evidence>
<feature type="compositionally biased region" description="Basic and acidic residues" evidence="1">
    <location>
        <begin position="225"/>
        <end position="235"/>
    </location>
</feature>
<gene>
    <name evidence="2" type="ORF">Adt_22711</name>
</gene>
<feature type="compositionally biased region" description="Low complexity" evidence="1">
    <location>
        <begin position="249"/>
        <end position="266"/>
    </location>
</feature>